<evidence type="ECO:0000313" key="2">
    <source>
        <dbReference type="Proteomes" id="UP001148184"/>
    </source>
</evidence>
<dbReference type="RefSeq" id="WP_273893311.1">
    <property type="nucleotide sequence ID" value="NZ_JAMDGP010000076.1"/>
</dbReference>
<dbReference type="EMBL" id="JAMDGZ010000024">
    <property type="protein sequence ID" value="MDD1014581.1"/>
    <property type="molecule type" value="Genomic_DNA"/>
</dbReference>
<gene>
    <name evidence="1" type="ORF">M5G17_12945</name>
</gene>
<dbReference type="Proteomes" id="UP001148184">
    <property type="component" value="Unassembled WGS sequence"/>
</dbReference>
<comment type="caution">
    <text evidence="1">The sequence shown here is derived from an EMBL/GenBank/DDBJ whole genome shotgun (WGS) entry which is preliminary data.</text>
</comment>
<proteinExistence type="predicted"/>
<organism evidence="1 2">
    <name type="scientific">Pseudomonas rubra</name>
    <dbReference type="NCBI Taxonomy" id="2942627"/>
    <lineage>
        <taxon>Bacteria</taxon>
        <taxon>Pseudomonadati</taxon>
        <taxon>Pseudomonadota</taxon>
        <taxon>Gammaproteobacteria</taxon>
        <taxon>Pseudomonadales</taxon>
        <taxon>Pseudomonadaceae</taxon>
        <taxon>Pseudomonas</taxon>
    </lineage>
</organism>
<protein>
    <recommendedName>
        <fullName evidence="3">DUF3077 domain-containing protein</fullName>
    </recommendedName>
</protein>
<name>A0ABT5P8E9_9PSED</name>
<accession>A0ABT5P8E9</accession>
<evidence type="ECO:0008006" key="3">
    <source>
        <dbReference type="Google" id="ProtNLM"/>
    </source>
</evidence>
<evidence type="ECO:0000313" key="1">
    <source>
        <dbReference type="EMBL" id="MDD1014581.1"/>
    </source>
</evidence>
<keyword evidence="2" id="KW-1185">Reference proteome</keyword>
<sequence length="96" mass="10191">MKKPVPDPPRVTFTRTAETRVLSCPDHPPLLCVLGGVSAEDALVHALMYLKAATATFSQTIEHTEACGRGHAWATQHSLEIATALVEAVLDGNEAG</sequence>
<reference evidence="1 2" key="1">
    <citation type="submission" date="2022-05" db="EMBL/GenBank/DDBJ databases">
        <title>Novel Pseudomonas spp. Isolated from a Rainbow Trout Aquaculture Facility.</title>
        <authorList>
            <person name="Testerman T."/>
            <person name="Graf J."/>
        </authorList>
    </citation>
    <scope>NUCLEOTIDE SEQUENCE [LARGE SCALE GENOMIC DNA]</scope>
    <source>
        <strain evidence="1 2">ID1025</strain>
    </source>
</reference>